<dbReference type="InParanoid" id="A0A5F9DVH3"/>
<keyword evidence="8" id="KW-0539">Nucleus</keyword>
<evidence type="ECO:0000256" key="7">
    <source>
        <dbReference type="ARBA" id="ARBA00023038"/>
    </source>
</evidence>
<dbReference type="GO" id="GO:0008270">
    <property type="term" value="F:zinc ion binding"/>
    <property type="evidence" value="ECO:0007669"/>
    <property type="project" value="UniProtKB-KW"/>
</dbReference>
<dbReference type="GO" id="GO:0045944">
    <property type="term" value="P:positive regulation of transcription by RNA polymerase II"/>
    <property type="evidence" value="ECO:0007669"/>
    <property type="project" value="Ensembl"/>
</dbReference>
<dbReference type="PANTHER" id="PTHR24205:SF7">
    <property type="entry name" value="FOUR AND A HALF LIM DOMAINS PROTEIN 5"/>
    <property type="match status" value="1"/>
</dbReference>
<dbReference type="GO" id="GO:0003713">
    <property type="term" value="F:transcription coactivator activity"/>
    <property type="evidence" value="ECO:0007669"/>
    <property type="project" value="Ensembl"/>
</dbReference>
<reference evidence="13 14" key="1">
    <citation type="journal article" date="2011" name="Nature">
        <title>A high-resolution map of human evolutionary constraint using 29 mammals.</title>
        <authorList>
            <person name="Lindblad-Toh K."/>
            <person name="Garber M."/>
            <person name="Zuk O."/>
            <person name="Lin M.F."/>
            <person name="Parker B.J."/>
            <person name="Washietl S."/>
            <person name="Kheradpour P."/>
            <person name="Ernst J."/>
            <person name="Jordan G."/>
            <person name="Mauceli E."/>
            <person name="Ward L.D."/>
            <person name="Lowe C.B."/>
            <person name="Holloway A.K."/>
            <person name="Clamp M."/>
            <person name="Gnerre S."/>
            <person name="Alfoldi J."/>
            <person name="Beal K."/>
            <person name="Chang J."/>
            <person name="Clawson H."/>
            <person name="Cuff J."/>
            <person name="Di Palma F."/>
            <person name="Fitzgerald S."/>
            <person name="Flicek P."/>
            <person name="Guttman M."/>
            <person name="Hubisz M.J."/>
            <person name="Jaffe D.B."/>
            <person name="Jungreis I."/>
            <person name="Kent W.J."/>
            <person name="Kostka D."/>
            <person name="Lara M."/>
            <person name="Martins A.L."/>
            <person name="Massingham T."/>
            <person name="Moltke I."/>
            <person name="Raney B.J."/>
            <person name="Rasmussen M.D."/>
            <person name="Robinson J."/>
            <person name="Stark A."/>
            <person name="Vilella A.J."/>
            <person name="Wen J."/>
            <person name="Xie X."/>
            <person name="Zody M.C."/>
            <person name="Baldwin J."/>
            <person name="Bloom T."/>
            <person name="Chin C.W."/>
            <person name="Heiman D."/>
            <person name="Nicol R."/>
            <person name="Nusbaum C."/>
            <person name="Young S."/>
            <person name="Wilkinson J."/>
            <person name="Worley K.C."/>
            <person name="Kovar C.L."/>
            <person name="Muzny D.M."/>
            <person name="Gibbs R.A."/>
            <person name="Cree A."/>
            <person name="Dihn H.H."/>
            <person name="Fowler G."/>
            <person name="Jhangiani S."/>
            <person name="Joshi V."/>
            <person name="Lee S."/>
            <person name="Lewis L.R."/>
            <person name="Nazareth L.V."/>
            <person name="Okwuonu G."/>
            <person name="Santibanez J."/>
            <person name="Warren W.C."/>
            <person name="Mardis E.R."/>
            <person name="Weinstock G.M."/>
            <person name="Wilson R.K."/>
            <person name="Delehaunty K."/>
            <person name="Dooling D."/>
            <person name="Fronik C."/>
            <person name="Fulton L."/>
            <person name="Fulton B."/>
            <person name="Graves T."/>
            <person name="Minx P."/>
            <person name="Sodergren E."/>
            <person name="Birney E."/>
            <person name="Margulies E.H."/>
            <person name="Herrero J."/>
            <person name="Green E.D."/>
            <person name="Haussler D."/>
            <person name="Siepel A."/>
            <person name="Goldman N."/>
            <person name="Pollard K.S."/>
            <person name="Pedersen J.S."/>
            <person name="Lander E.S."/>
            <person name="Kellis M."/>
        </authorList>
    </citation>
    <scope>NUCLEOTIDE SEQUENCE [LARGE SCALE GENOMIC DNA]</scope>
    <source>
        <strain evidence="13 14">Thorbecke inbred</strain>
    </source>
</reference>
<dbReference type="SUPFAM" id="SSF57716">
    <property type="entry name" value="Glucocorticoid receptor-like (DNA-binding domain)"/>
    <property type="match status" value="5"/>
</dbReference>
<dbReference type="Ensembl" id="ENSOCUT00000045132.1">
    <property type="protein sequence ID" value="ENSOCUP00000049691.1"/>
    <property type="gene ID" value="ENSOCUG00000017742.4"/>
</dbReference>
<keyword evidence="14" id="KW-1185">Reference proteome</keyword>
<dbReference type="GeneTree" id="ENSGT00950000183028"/>
<evidence type="ECO:0000313" key="14">
    <source>
        <dbReference type="Proteomes" id="UP000001811"/>
    </source>
</evidence>
<evidence type="ECO:0000256" key="6">
    <source>
        <dbReference type="ARBA" id="ARBA00022833"/>
    </source>
</evidence>
<dbReference type="RefSeq" id="XP_069930730.1">
    <property type="nucleotide sequence ID" value="XM_070074629.1"/>
</dbReference>
<evidence type="ECO:0000256" key="1">
    <source>
        <dbReference type="ARBA" id="ARBA00004123"/>
    </source>
</evidence>
<dbReference type="SMART" id="SM00132">
    <property type="entry name" value="LIM"/>
    <property type="match status" value="4"/>
</dbReference>
<dbReference type="RefSeq" id="XP_069930731.1">
    <property type="nucleotide sequence ID" value="XM_070074630.1"/>
</dbReference>
<sequence length="327" mass="37753">MGNWNSPAALPEGMLAQLYWHSHPHLLSSKKTNAWVLASDLTKMMATQFDCQYCTTSLLGKKYVLKDDNPYCVSCYDRIFSNYCEKCKDPIESDSKDLCYKGRHWHEGCFKCSKCNYSLVEKPFAAKDERLLCTECYSNECSSKCFHCKRTIMPGSRKMEFKGNYWHETCFVCEHCRQPIGTKPLISKESGNYCVPCFEKEFAQYCNFCKKVITSGGITFRDQLWHRECFLCSGCRKELCEEEFMSRDDYPFCLDCYTHLYAKRCAACTKPITGLRGAKFICFQDRQWHSECFNCGKCSTSLVGEGFLTQNMEIFCRKCGSGVDTDI</sequence>
<dbReference type="EMBL" id="AAGW02019642">
    <property type="status" value="NOT_ANNOTATED_CDS"/>
    <property type="molecule type" value="Genomic_DNA"/>
</dbReference>
<dbReference type="PROSITE" id="PS00478">
    <property type="entry name" value="LIM_DOMAIN_1"/>
    <property type="match status" value="3"/>
</dbReference>
<reference evidence="13" key="3">
    <citation type="submission" date="2025-09" db="UniProtKB">
        <authorList>
            <consortium name="Ensembl"/>
        </authorList>
    </citation>
    <scope>IDENTIFICATION</scope>
    <source>
        <strain evidence="13">Thorbecke</strain>
    </source>
</reference>
<keyword evidence="3 11" id="KW-0479">Metal-binding</keyword>
<dbReference type="Bgee" id="ENSOCUG00000017742">
    <property type="expression patterns" value="Expressed in testis and 13 other cell types or tissues"/>
</dbReference>
<dbReference type="CDD" id="cd09346">
    <property type="entry name" value="LIM3_FHL"/>
    <property type="match status" value="1"/>
</dbReference>
<dbReference type="GeneID" id="100346373"/>
<dbReference type="PANTHER" id="PTHR24205">
    <property type="entry name" value="FOUR AND A HALF LIM DOMAINS PROTEIN"/>
    <property type="match status" value="1"/>
</dbReference>
<dbReference type="RefSeq" id="XP_051711412.1">
    <property type="nucleotide sequence ID" value="XM_051855452.2"/>
</dbReference>
<evidence type="ECO:0000256" key="9">
    <source>
        <dbReference type="ARBA" id="ARBA00025444"/>
    </source>
</evidence>
<evidence type="ECO:0000256" key="4">
    <source>
        <dbReference type="ARBA" id="ARBA00022737"/>
    </source>
</evidence>
<dbReference type="CTD" id="9457"/>
<dbReference type="CDD" id="cd09428">
    <property type="entry name" value="LIM2_FHL5"/>
    <property type="match status" value="1"/>
</dbReference>
<keyword evidence="7 11" id="KW-0440">LIM domain</keyword>
<dbReference type="AlphaFoldDB" id="A0A5F9DVH3"/>
<dbReference type="Pfam" id="PF00412">
    <property type="entry name" value="LIM"/>
    <property type="match status" value="4"/>
</dbReference>
<dbReference type="GO" id="GO:0030018">
    <property type="term" value="C:Z disc"/>
    <property type="evidence" value="ECO:0007669"/>
    <property type="project" value="TreeGrafter"/>
</dbReference>
<dbReference type="SMR" id="A0A5F9DVH3"/>
<dbReference type="FunFam" id="2.10.110.10:FF:000013">
    <property type="entry name" value="Four and a half LIM domains 1"/>
    <property type="match status" value="1"/>
</dbReference>
<dbReference type="PROSITE" id="PS50023">
    <property type="entry name" value="LIM_DOMAIN_2"/>
    <property type="match status" value="3"/>
</dbReference>
<feature type="domain" description="LIM zinc-binding" evidence="12">
    <location>
        <begin position="264"/>
        <end position="326"/>
    </location>
</feature>
<comment type="subcellular location">
    <subcellularLocation>
        <location evidence="1">Nucleus</location>
    </subcellularLocation>
</comment>
<dbReference type="FunCoup" id="A0A5F9DVH3">
    <property type="interactions" value="40"/>
</dbReference>
<dbReference type="EMBL" id="AAGW02019643">
    <property type="status" value="NOT_ANNOTATED_CDS"/>
    <property type="molecule type" value="Genomic_DNA"/>
</dbReference>
<organism evidence="13 14">
    <name type="scientific">Oryctolagus cuniculus</name>
    <name type="common">Rabbit</name>
    <dbReference type="NCBI Taxonomy" id="9986"/>
    <lineage>
        <taxon>Eukaryota</taxon>
        <taxon>Metazoa</taxon>
        <taxon>Chordata</taxon>
        <taxon>Craniata</taxon>
        <taxon>Vertebrata</taxon>
        <taxon>Euteleostomi</taxon>
        <taxon>Mammalia</taxon>
        <taxon>Eutheria</taxon>
        <taxon>Euarchontoglires</taxon>
        <taxon>Glires</taxon>
        <taxon>Lagomorpha</taxon>
        <taxon>Leporidae</taxon>
        <taxon>Oryctolagus</taxon>
    </lineage>
</organism>
<dbReference type="RefSeq" id="XP_051711410.1">
    <property type="nucleotide sequence ID" value="XM_051855450.2"/>
</dbReference>
<dbReference type="Pfam" id="PF25076">
    <property type="entry name" value="LIM_FHL2-3_N"/>
    <property type="match status" value="1"/>
</dbReference>
<dbReference type="EMBL" id="AAGW02019644">
    <property type="status" value="NOT_ANNOTATED_CDS"/>
    <property type="molecule type" value="Genomic_DNA"/>
</dbReference>
<gene>
    <name evidence="13" type="primary">FHL5</name>
</gene>
<evidence type="ECO:0000313" key="13">
    <source>
        <dbReference type="Ensembl" id="ENSOCUP00000049691.1"/>
    </source>
</evidence>
<dbReference type="OrthoDB" id="274660at2759"/>
<feature type="domain" description="LIM zinc-binding" evidence="12">
    <location>
        <begin position="204"/>
        <end position="263"/>
    </location>
</feature>
<evidence type="ECO:0000259" key="12">
    <source>
        <dbReference type="PROSITE" id="PS50023"/>
    </source>
</evidence>
<keyword evidence="6 11" id="KW-0862">Zinc</keyword>
<keyword evidence="5" id="KW-0863">Zinc-finger</keyword>
<evidence type="ECO:0000256" key="5">
    <source>
        <dbReference type="ARBA" id="ARBA00022771"/>
    </source>
</evidence>
<feature type="domain" description="LIM zinc-binding" evidence="12">
    <location>
        <begin position="82"/>
        <end position="143"/>
    </location>
</feature>
<keyword evidence="4" id="KW-0677">Repeat</keyword>
<dbReference type="FunFam" id="2.10.110.10:FF:000049">
    <property type="entry name" value="Four and a half LIM domains protein 2"/>
    <property type="match status" value="1"/>
</dbReference>
<dbReference type="EMBL" id="AAGW02019641">
    <property type="status" value="NOT_ANNOTATED_CDS"/>
    <property type="molecule type" value="Genomic_DNA"/>
</dbReference>
<dbReference type="Proteomes" id="UP000001811">
    <property type="component" value="Chromosome 12"/>
</dbReference>
<dbReference type="GO" id="GO:0005634">
    <property type="term" value="C:nucleus"/>
    <property type="evidence" value="ECO:0007669"/>
    <property type="project" value="UniProtKB-SubCell"/>
</dbReference>
<dbReference type="CDD" id="cd09343">
    <property type="entry name" value="LIM1_FHL"/>
    <property type="match status" value="1"/>
</dbReference>
<accession>A0A5F9DVH3</accession>
<dbReference type="FunFam" id="2.10.110.10:FF:000048">
    <property type="entry name" value="Four and a half LIM domains protein 2"/>
    <property type="match status" value="1"/>
</dbReference>
<dbReference type="CDD" id="cd09347">
    <property type="entry name" value="LIM4_FHL"/>
    <property type="match status" value="1"/>
</dbReference>
<dbReference type="InterPro" id="IPR056807">
    <property type="entry name" value="LIM_FHL1/2/3/5_N"/>
</dbReference>
<dbReference type="InterPro" id="IPR001781">
    <property type="entry name" value="Znf_LIM"/>
</dbReference>
<protein>
    <recommendedName>
        <fullName evidence="2">Four and a half LIM domains protein 5</fullName>
    </recommendedName>
</protein>
<name>A0A5F9DVH3_RABIT</name>
<evidence type="ECO:0000256" key="11">
    <source>
        <dbReference type="PROSITE-ProRule" id="PRU00125"/>
    </source>
</evidence>
<evidence type="ECO:0000256" key="2">
    <source>
        <dbReference type="ARBA" id="ARBA00021696"/>
    </source>
</evidence>
<comment type="subunit">
    <text evidence="10">Interacts with CREM (via the third LIM domain). Interacts (via second LIM domain) with SPAG8.</text>
</comment>
<dbReference type="Gene3D" id="2.10.110.10">
    <property type="entry name" value="Cysteine Rich Protein"/>
    <property type="match status" value="5"/>
</dbReference>
<evidence type="ECO:0000256" key="8">
    <source>
        <dbReference type="ARBA" id="ARBA00023242"/>
    </source>
</evidence>
<dbReference type="FunFam" id="2.10.110.10:FF:000030">
    <property type="entry name" value="Four and a half LIM domains protein 2"/>
    <property type="match status" value="1"/>
</dbReference>
<dbReference type="InterPro" id="IPR042947">
    <property type="entry name" value="FHL5_LIM2"/>
</dbReference>
<evidence type="ECO:0000256" key="10">
    <source>
        <dbReference type="ARBA" id="ARBA00047051"/>
    </source>
</evidence>
<comment type="function">
    <text evidence="9">May be involved in the regulation of spermatogenesis. Stimulates CREM transcriptional activity in a phosphorylation-independent manner.</text>
</comment>
<evidence type="ECO:0000256" key="3">
    <source>
        <dbReference type="ARBA" id="ARBA00022723"/>
    </source>
</evidence>
<proteinExistence type="predicted"/>
<dbReference type="STRING" id="9986.ENSOCUP00000049691"/>
<reference evidence="13" key="2">
    <citation type="submission" date="2025-08" db="UniProtKB">
        <authorList>
            <consortium name="Ensembl"/>
        </authorList>
    </citation>
    <scope>IDENTIFICATION</scope>
    <source>
        <strain evidence="13">Thorbecke</strain>
    </source>
</reference>